<evidence type="ECO:0000313" key="7">
    <source>
        <dbReference type="Proteomes" id="UP000269669"/>
    </source>
</evidence>
<dbReference type="PANTHER" id="PTHR30579">
    <property type="entry name" value="TRANSCRIPTIONAL REGULATOR"/>
    <property type="match status" value="1"/>
</dbReference>
<dbReference type="InterPro" id="IPR036390">
    <property type="entry name" value="WH_DNA-bd_sf"/>
</dbReference>
<name>A0A428ME94_9BACT</name>
<proteinExistence type="inferred from homology"/>
<dbReference type="SUPFAM" id="SSF46785">
    <property type="entry name" value="Winged helix' DNA-binding domain"/>
    <property type="match status" value="1"/>
</dbReference>
<dbReference type="SUPFAM" id="SSF53850">
    <property type="entry name" value="Periplasmic binding protein-like II"/>
    <property type="match status" value="1"/>
</dbReference>
<dbReference type="Proteomes" id="UP000269669">
    <property type="component" value="Unassembled WGS sequence"/>
</dbReference>
<feature type="domain" description="HTH lysR-type" evidence="5">
    <location>
        <begin position="6"/>
        <end position="63"/>
    </location>
</feature>
<dbReference type="PROSITE" id="PS50931">
    <property type="entry name" value="HTH_LYSR"/>
    <property type="match status" value="1"/>
</dbReference>
<dbReference type="OrthoDB" id="9785745at2"/>
<dbReference type="Pfam" id="PF00126">
    <property type="entry name" value="HTH_1"/>
    <property type="match status" value="1"/>
</dbReference>
<dbReference type="InterPro" id="IPR036388">
    <property type="entry name" value="WH-like_DNA-bd_sf"/>
</dbReference>
<dbReference type="GO" id="GO:0003700">
    <property type="term" value="F:DNA-binding transcription factor activity"/>
    <property type="evidence" value="ECO:0007669"/>
    <property type="project" value="InterPro"/>
</dbReference>
<evidence type="ECO:0000256" key="3">
    <source>
        <dbReference type="ARBA" id="ARBA00023125"/>
    </source>
</evidence>
<dbReference type="PANTHER" id="PTHR30579:SF7">
    <property type="entry name" value="HTH-TYPE TRANSCRIPTIONAL REGULATOR LRHA-RELATED"/>
    <property type="match status" value="1"/>
</dbReference>
<evidence type="ECO:0000259" key="5">
    <source>
        <dbReference type="PROSITE" id="PS50931"/>
    </source>
</evidence>
<dbReference type="Gene3D" id="3.40.190.10">
    <property type="entry name" value="Periplasmic binding protein-like II"/>
    <property type="match status" value="2"/>
</dbReference>
<dbReference type="RefSeq" id="WP_125483970.1">
    <property type="nucleotide sequence ID" value="NZ_RSDW01000001.1"/>
</dbReference>
<dbReference type="Pfam" id="PF03466">
    <property type="entry name" value="LysR_substrate"/>
    <property type="match status" value="1"/>
</dbReference>
<dbReference type="GO" id="GO:0003677">
    <property type="term" value="F:DNA binding"/>
    <property type="evidence" value="ECO:0007669"/>
    <property type="project" value="UniProtKB-KW"/>
</dbReference>
<evidence type="ECO:0000256" key="2">
    <source>
        <dbReference type="ARBA" id="ARBA00023015"/>
    </source>
</evidence>
<protein>
    <submittedName>
        <fullName evidence="6">DNA-binding transcriptional LysR family regulator</fullName>
    </submittedName>
</protein>
<keyword evidence="4" id="KW-0804">Transcription</keyword>
<evidence type="ECO:0000313" key="6">
    <source>
        <dbReference type="EMBL" id="RSL15203.1"/>
    </source>
</evidence>
<keyword evidence="2" id="KW-0805">Transcription regulation</keyword>
<accession>A0A428ME94</accession>
<organism evidence="6 7">
    <name type="scientific">Edaphobacter aggregans</name>
    <dbReference type="NCBI Taxonomy" id="570835"/>
    <lineage>
        <taxon>Bacteria</taxon>
        <taxon>Pseudomonadati</taxon>
        <taxon>Acidobacteriota</taxon>
        <taxon>Terriglobia</taxon>
        <taxon>Terriglobales</taxon>
        <taxon>Acidobacteriaceae</taxon>
        <taxon>Edaphobacter</taxon>
    </lineage>
</organism>
<keyword evidence="7" id="KW-1185">Reference proteome</keyword>
<gene>
    <name evidence="6" type="ORF">EDE15_0684</name>
</gene>
<dbReference type="InterPro" id="IPR000847">
    <property type="entry name" value="LysR_HTH_N"/>
</dbReference>
<comment type="caution">
    <text evidence="6">The sequence shown here is derived from an EMBL/GenBank/DDBJ whole genome shotgun (WGS) entry which is preliminary data.</text>
</comment>
<dbReference type="Gene3D" id="1.10.10.10">
    <property type="entry name" value="Winged helix-like DNA-binding domain superfamily/Winged helix DNA-binding domain"/>
    <property type="match status" value="1"/>
</dbReference>
<dbReference type="InterPro" id="IPR005119">
    <property type="entry name" value="LysR_subst-bd"/>
</dbReference>
<evidence type="ECO:0000256" key="4">
    <source>
        <dbReference type="ARBA" id="ARBA00023163"/>
    </source>
</evidence>
<evidence type="ECO:0000256" key="1">
    <source>
        <dbReference type="ARBA" id="ARBA00009437"/>
    </source>
</evidence>
<comment type="similarity">
    <text evidence="1">Belongs to the LysR transcriptional regulatory family.</text>
</comment>
<dbReference type="AlphaFoldDB" id="A0A428ME94"/>
<reference evidence="6 7" key="1">
    <citation type="submission" date="2018-12" db="EMBL/GenBank/DDBJ databases">
        <title>Sequencing of bacterial isolates from soil warming experiment in Harvard Forest, Massachusetts, USA.</title>
        <authorList>
            <person name="Deangelis K."/>
        </authorList>
    </citation>
    <scope>NUCLEOTIDE SEQUENCE [LARGE SCALE GENOMIC DNA]</scope>
    <source>
        <strain evidence="6 7">EB153</strain>
    </source>
</reference>
<sequence>MLLRNLDLDTLRTLVTTHDVGGFAQAADRLGRTPSAISLQMKRLQEELGTPLFRKHGRALKLTEAGQTALGYARRMLALNDDLLQTMQGVTLAGTVRIGAPQDFASVLPDALRQFAALYPRTQVELRIEGNGALIEALDKGQLDLTLTIGFADRKDALLLGELPVLWIASRTFRTQDASLPLAVLGPQCAFRKAAVQELEAAGIPYRIAATSPSLDGLWAALQGGLGITARTAMQLPAPLMANKSLHRLPVLPSFPVALHRAPHGGQNATATPAVDALHSLLSMATQGILADLTYPQRPRILRKA</sequence>
<keyword evidence="3 6" id="KW-0238">DNA-binding</keyword>
<dbReference type="InterPro" id="IPR050176">
    <property type="entry name" value="LTTR"/>
</dbReference>
<dbReference type="EMBL" id="RSDW01000001">
    <property type="protein sequence ID" value="RSL15203.1"/>
    <property type="molecule type" value="Genomic_DNA"/>
</dbReference>